<feature type="compositionally biased region" description="Basic and acidic residues" evidence="2">
    <location>
        <begin position="52"/>
        <end position="67"/>
    </location>
</feature>
<evidence type="ECO:0000313" key="4">
    <source>
        <dbReference type="EMBL" id="KAK2097901.1"/>
    </source>
</evidence>
<dbReference type="Gene3D" id="3.30.1390.20">
    <property type="entry name" value="Ribosomal protein L30, ferredoxin-like fold domain"/>
    <property type="match status" value="1"/>
</dbReference>
<feature type="compositionally biased region" description="Basic and acidic residues" evidence="2">
    <location>
        <begin position="13"/>
        <end position="36"/>
    </location>
</feature>
<evidence type="ECO:0000256" key="1">
    <source>
        <dbReference type="ARBA" id="ARBA00007594"/>
    </source>
</evidence>
<dbReference type="Proteomes" id="UP001266305">
    <property type="component" value="Unassembled WGS sequence"/>
</dbReference>
<dbReference type="PANTHER" id="PTHR11524:SF13">
    <property type="entry name" value="RIBOSOMAL PROTEIN UL30-LIKE"/>
    <property type="match status" value="1"/>
</dbReference>
<reference evidence="4 5" key="1">
    <citation type="submission" date="2023-05" db="EMBL/GenBank/DDBJ databases">
        <title>B98-5 Cell Line De Novo Hybrid Assembly: An Optical Mapping Approach.</title>
        <authorList>
            <person name="Kananen K."/>
            <person name="Auerbach J.A."/>
            <person name="Kautto E."/>
            <person name="Blachly J.S."/>
        </authorList>
    </citation>
    <scope>NUCLEOTIDE SEQUENCE [LARGE SCALE GENOMIC DNA]</scope>
    <source>
        <strain evidence="4">B95-8</strain>
        <tissue evidence="4">Cell line</tissue>
    </source>
</reference>
<dbReference type="InterPro" id="IPR018038">
    <property type="entry name" value="Ribosomal_uL30_CS"/>
</dbReference>
<evidence type="ECO:0000259" key="3">
    <source>
        <dbReference type="Pfam" id="PF00327"/>
    </source>
</evidence>
<dbReference type="InterPro" id="IPR035808">
    <property type="entry name" value="Ribosomal_uL30_euk_arc"/>
</dbReference>
<name>A0ABQ9ULH6_SAGOE</name>
<dbReference type="PANTHER" id="PTHR11524">
    <property type="entry name" value="60S RIBOSOMAL PROTEIN L7"/>
    <property type="match status" value="1"/>
</dbReference>
<organism evidence="4 5">
    <name type="scientific">Saguinus oedipus</name>
    <name type="common">Cotton-top tamarin</name>
    <name type="synonym">Oedipomidas oedipus</name>
    <dbReference type="NCBI Taxonomy" id="9490"/>
    <lineage>
        <taxon>Eukaryota</taxon>
        <taxon>Metazoa</taxon>
        <taxon>Chordata</taxon>
        <taxon>Craniata</taxon>
        <taxon>Vertebrata</taxon>
        <taxon>Euteleostomi</taxon>
        <taxon>Mammalia</taxon>
        <taxon>Eutheria</taxon>
        <taxon>Euarchontoglires</taxon>
        <taxon>Primates</taxon>
        <taxon>Haplorrhini</taxon>
        <taxon>Platyrrhini</taxon>
        <taxon>Cebidae</taxon>
        <taxon>Callitrichinae</taxon>
        <taxon>Saguinus</taxon>
    </lineage>
</organism>
<dbReference type="Pfam" id="PF00327">
    <property type="entry name" value="Ribosomal_L30"/>
    <property type="match status" value="1"/>
</dbReference>
<dbReference type="SUPFAM" id="SSF55129">
    <property type="entry name" value="Ribosomal protein L30p/L7e"/>
    <property type="match status" value="1"/>
</dbReference>
<dbReference type="EMBL" id="JASSZA010000011">
    <property type="protein sequence ID" value="KAK2097901.1"/>
    <property type="molecule type" value="Genomic_DNA"/>
</dbReference>
<proteinExistence type="inferred from homology"/>
<comment type="caution">
    <text evidence="4">The sequence shown here is derived from an EMBL/GenBank/DDBJ whole genome shotgun (WGS) entry which is preliminary data.</text>
</comment>
<dbReference type="InterPro" id="IPR016082">
    <property type="entry name" value="Ribosomal_uL30_ferredoxin-like"/>
</dbReference>
<sequence>MVGLHMISSCYTRKMEEQEQRKNPFGSRKSEKEEGLLSRQSHLGKAGTFGKEGAEERKRAQQKHDKVHVRRLEVKPHALELPDKHSLAFVICIERIDGVSLLVQRTIASLRLKKIFSGVFVKVTPQNLKMLRIVETYVTWEFPNLKSVQELILKHGQARVKNKTIPLTDNTVIEEHLGKFGGICLEDLIHEIAFLGKHFQEISWFLRPFHLSVARHATKNRVGFLKEMGTPGYRVECINQLIRQLN</sequence>
<evidence type="ECO:0000313" key="5">
    <source>
        <dbReference type="Proteomes" id="UP001266305"/>
    </source>
</evidence>
<comment type="similarity">
    <text evidence="1">Belongs to the universal ribosomal protein uL30 family.</text>
</comment>
<dbReference type="InterPro" id="IPR036919">
    <property type="entry name" value="Ribo_uL30_ferredoxin-like_sf"/>
</dbReference>
<protein>
    <submittedName>
        <fullName evidence="4">60S ribosomal protein L7-like 1</fullName>
    </submittedName>
</protein>
<dbReference type="PROSITE" id="PS00634">
    <property type="entry name" value="RIBOSOMAL_L30"/>
    <property type="match status" value="1"/>
</dbReference>
<keyword evidence="5" id="KW-1185">Reference proteome</keyword>
<feature type="domain" description="Large ribosomal subunit protein uL30-like ferredoxin-like fold" evidence="3">
    <location>
        <begin position="89"/>
        <end position="138"/>
    </location>
</feature>
<gene>
    <name evidence="4" type="primary">RPL7L1_12</name>
    <name evidence="4" type="ORF">P7K49_023352</name>
</gene>
<dbReference type="InterPro" id="IPR039699">
    <property type="entry name" value="Ribosomal_uL30"/>
</dbReference>
<evidence type="ECO:0000256" key="2">
    <source>
        <dbReference type="SAM" id="MobiDB-lite"/>
    </source>
</evidence>
<dbReference type="CDD" id="cd01657">
    <property type="entry name" value="Ribosomal_L7_archeal_euk"/>
    <property type="match status" value="1"/>
</dbReference>
<feature type="region of interest" description="Disordered" evidence="2">
    <location>
        <begin position="13"/>
        <end position="67"/>
    </location>
</feature>
<accession>A0ABQ9ULH6</accession>